<feature type="transmembrane region" description="Helical" evidence="1">
    <location>
        <begin position="64"/>
        <end position="85"/>
    </location>
</feature>
<protein>
    <submittedName>
        <fullName evidence="2">Uncharacterized protein</fullName>
    </submittedName>
</protein>
<dbReference type="EMBL" id="SMJZ01000222">
    <property type="protein sequence ID" value="TDB99501.1"/>
    <property type="molecule type" value="Genomic_DNA"/>
</dbReference>
<reference evidence="2 3" key="1">
    <citation type="submission" date="2019-02" db="EMBL/GenBank/DDBJ databases">
        <title>Draft genome sequences of novel Actinobacteria.</title>
        <authorList>
            <person name="Sahin N."/>
            <person name="Ay H."/>
            <person name="Saygin H."/>
        </authorList>
    </citation>
    <scope>NUCLEOTIDE SEQUENCE [LARGE SCALE GENOMIC DNA]</scope>
    <source>
        <strain evidence="2 3">KC201</strain>
    </source>
</reference>
<evidence type="ECO:0000313" key="2">
    <source>
        <dbReference type="EMBL" id="TDB99501.1"/>
    </source>
</evidence>
<keyword evidence="3" id="KW-1185">Reference proteome</keyword>
<evidence type="ECO:0000313" key="3">
    <source>
        <dbReference type="Proteomes" id="UP000295157"/>
    </source>
</evidence>
<dbReference type="RefSeq" id="WP_132339962.1">
    <property type="nucleotide sequence ID" value="NZ_SMJZ01000222.1"/>
</dbReference>
<sequence>MTHSEPRRRRARRWPAYAVAGSFLGYAAGKAAFATQARLGFPGGPPVSPAEAAGYFLDPAAAQWLAAASGVAAAGVVLLTVLPLGRRVPRRLMLPVLAVMALAVGGGGGIMAVDGLIGIGVGWGWHHGLLGLAVTGLFLETIRSYAVSTGRRRFVDGGAGP</sequence>
<accession>A0A4R4N0I7</accession>
<gene>
    <name evidence="2" type="ORF">E1267_37365</name>
</gene>
<comment type="caution">
    <text evidence="2">The sequence shown here is derived from an EMBL/GenBank/DDBJ whole genome shotgun (WGS) entry which is preliminary data.</text>
</comment>
<dbReference type="Proteomes" id="UP000295157">
    <property type="component" value="Unassembled WGS sequence"/>
</dbReference>
<name>A0A4R4N0I7_9ACTN</name>
<feature type="transmembrane region" description="Helical" evidence="1">
    <location>
        <begin position="125"/>
        <end position="142"/>
    </location>
</feature>
<organism evidence="2 3">
    <name type="scientific">Nonomuraea longispora</name>
    <dbReference type="NCBI Taxonomy" id="1848320"/>
    <lineage>
        <taxon>Bacteria</taxon>
        <taxon>Bacillati</taxon>
        <taxon>Actinomycetota</taxon>
        <taxon>Actinomycetes</taxon>
        <taxon>Streptosporangiales</taxon>
        <taxon>Streptosporangiaceae</taxon>
        <taxon>Nonomuraea</taxon>
    </lineage>
</organism>
<evidence type="ECO:0000256" key="1">
    <source>
        <dbReference type="SAM" id="Phobius"/>
    </source>
</evidence>
<dbReference type="AlphaFoldDB" id="A0A4R4N0I7"/>
<proteinExistence type="predicted"/>
<dbReference type="OrthoDB" id="3396149at2"/>
<keyword evidence="1" id="KW-1133">Transmembrane helix</keyword>
<keyword evidence="1" id="KW-0472">Membrane</keyword>
<feature type="transmembrane region" description="Helical" evidence="1">
    <location>
        <begin position="92"/>
        <end position="113"/>
    </location>
</feature>
<keyword evidence="1" id="KW-0812">Transmembrane</keyword>